<evidence type="ECO:0000313" key="2">
    <source>
        <dbReference type="Proteomes" id="UP000250919"/>
    </source>
</evidence>
<organism evidence="1 2">
    <name type="scientific">Photorhabdus bodei</name>
    <dbReference type="NCBI Taxonomy" id="2029681"/>
    <lineage>
        <taxon>Bacteria</taxon>
        <taxon>Pseudomonadati</taxon>
        <taxon>Pseudomonadota</taxon>
        <taxon>Gammaproteobacteria</taxon>
        <taxon>Enterobacterales</taxon>
        <taxon>Morganellaceae</taxon>
        <taxon>Photorhabdus</taxon>
    </lineage>
</organism>
<dbReference type="Proteomes" id="UP000250919">
    <property type="component" value="Unassembled WGS sequence"/>
</dbReference>
<dbReference type="EMBL" id="NSCM01000046">
    <property type="protein sequence ID" value="RAX08494.1"/>
    <property type="molecule type" value="Genomic_DNA"/>
</dbReference>
<proteinExistence type="predicted"/>
<gene>
    <name evidence="1" type="ORF">CKY02_18825</name>
</gene>
<sequence>MVKKPRNSFSLKIIRLELIGAFLVFCRVTAPRPIGIGIYTTFVKNGIDIQYAFNFSIVRTDK</sequence>
<comment type="caution">
    <text evidence="1">The sequence shown here is derived from an EMBL/GenBank/DDBJ whole genome shotgun (WGS) entry which is preliminary data.</text>
</comment>
<name>A0A329WV99_9GAMM</name>
<protein>
    <submittedName>
        <fullName evidence="1">Uncharacterized protein</fullName>
    </submittedName>
</protein>
<dbReference type="AlphaFoldDB" id="A0A329WV99"/>
<accession>A0A329WV99</accession>
<evidence type="ECO:0000313" key="1">
    <source>
        <dbReference type="EMBL" id="RAX08494.1"/>
    </source>
</evidence>
<reference evidence="1 2" key="1">
    <citation type="journal article" date="2018" name="Int. J. Syst. Evol. Microbiol.">
        <title>Whole-genome-based revisit of Photorhabdus phylogeny: proposal for the elevation of most Photorhabdus subspecies to the species level and description of one novel species Photorhabdus bodei sp. nov., and one novel subspecies Photorhabdus laumondii subsp. clarkei subsp. nov.</title>
        <authorList>
            <person name="Machado R.A.R."/>
            <person name="Wuthrich D."/>
            <person name="Kuhnert P."/>
            <person name="Arce C.C.M."/>
            <person name="Thonen L."/>
            <person name="Ruiz C."/>
            <person name="Zhang X."/>
            <person name="Robert C.A.M."/>
            <person name="Karimi J."/>
            <person name="Kamali S."/>
            <person name="Ma J."/>
            <person name="Bruggmann R."/>
            <person name="Erb M."/>
        </authorList>
    </citation>
    <scope>NUCLEOTIDE SEQUENCE [LARGE SCALE GENOMIC DNA]</scope>
    <source>
        <strain evidence="1 2">LJ24-63</strain>
    </source>
</reference>